<evidence type="ECO:0000313" key="9">
    <source>
        <dbReference type="Proteomes" id="UP000246483"/>
    </source>
</evidence>
<evidence type="ECO:0000256" key="5">
    <source>
        <dbReference type="RuleBase" id="RU000553"/>
    </source>
</evidence>
<keyword evidence="4 5" id="KW-0378">Hydrolase</keyword>
<dbReference type="AlphaFoldDB" id="A0A317RBP1"/>
<evidence type="ECO:0000259" key="7">
    <source>
        <dbReference type="PROSITE" id="PS51160"/>
    </source>
</evidence>
<dbReference type="RefSeq" id="WP_040435604.1">
    <property type="nucleotide sequence ID" value="NZ_ALEE01000126.1"/>
</dbReference>
<evidence type="ECO:0000256" key="2">
    <source>
        <dbReference type="ARBA" id="ARBA00012150"/>
    </source>
</evidence>
<evidence type="ECO:0000313" key="8">
    <source>
        <dbReference type="EMBL" id="PWW46912.1"/>
    </source>
</evidence>
<dbReference type="PANTHER" id="PTHR47268:SF4">
    <property type="entry name" value="ACYLPHOSPHATASE"/>
    <property type="match status" value="1"/>
</dbReference>
<dbReference type="Gene3D" id="3.30.70.100">
    <property type="match status" value="1"/>
</dbReference>
<organism evidence="8 9">
    <name type="scientific">Melaminivora alkalimesophila</name>
    <dbReference type="NCBI Taxonomy" id="1165852"/>
    <lineage>
        <taxon>Bacteria</taxon>
        <taxon>Pseudomonadati</taxon>
        <taxon>Pseudomonadota</taxon>
        <taxon>Betaproteobacteria</taxon>
        <taxon>Burkholderiales</taxon>
        <taxon>Comamonadaceae</taxon>
        <taxon>Melaminivora</taxon>
    </lineage>
</organism>
<name>A0A317RBP1_9BURK</name>
<keyword evidence="9" id="KW-1185">Reference proteome</keyword>
<dbReference type="EMBL" id="QGUB01000003">
    <property type="protein sequence ID" value="PWW46912.1"/>
    <property type="molecule type" value="Genomic_DNA"/>
</dbReference>
<dbReference type="Pfam" id="PF00708">
    <property type="entry name" value="Acylphosphatase"/>
    <property type="match status" value="1"/>
</dbReference>
<dbReference type="GO" id="GO:0003998">
    <property type="term" value="F:acylphosphatase activity"/>
    <property type="evidence" value="ECO:0007669"/>
    <property type="project" value="UniProtKB-EC"/>
</dbReference>
<dbReference type="InterPro" id="IPR020456">
    <property type="entry name" value="Acylphosphatase"/>
</dbReference>
<feature type="domain" description="Acylphosphatase-like" evidence="7">
    <location>
        <begin position="15"/>
        <end position="103"/>
    </location>
</feature>
<dbReference type="PROSITE" id="PS00150">
    <property type="entry name" value="ACYLPHOSPHATASE_1"/>
    <property type="match status" value="1"/>
</dbReference>
<protein>
    <recommendedName>
        <fullName evidence="2 4">Acylphosphatase</fullName>
        <ecNumber evidence="2 4">3.6.1.7</ecNumber>
    </recommendedName>
</protein>
<accession>A0A317RBP1</accession>
<comment type="similarity">
    <text evidence="1 6">Belongs to the acylphosphatase family.</text>
</comment>
<evidence type="ECO:0000256" key="4">
    <source>
        <dbReference type="PROSITE-ProRule" id="PRU00520"/>
    </source>
</evidence>
<reference evidence="8 9" key="1">
    <citation type="submission" date="2018-05" db="EMBL/GenBank/DDBJ databases">
        <title>Genomic Encyclopedia of Type Strains, Phase IV (KMG-IV): sequencing the most valuable type-strain genomes for metagenomic binning, comparative biology and taxonomic classification.</title>
        <authorList>
            <person name="Goeker M."/>
        </authorList>
    </citation>
    <scope>NUCLEOTIDE SEQUENCE [LARGE SCALE GENOMIC DNA]</scope>
    <source>
        <strain evidence="8 9">DSM 26006</strain>
    </source>
</reference>
<dbReference type="PRINTS" id="PR00112">
    <property type="entry name" value="ACYLPHPHTASE"/>
</dbReference>
<evidence type="ECO:0000256" key="1">
    <source>
        <dbReference type="ARBA" id="ARBA00005614"/>
    </source>
</evidence>
<dbReference type="OrthoDB" id="5295388at2"/>
<dbReference type="InterPro" id="IPR017968">
    <property type="entry name" value="Acylphosphatase_CS"/>
</dbReference>
<sequence>MSDTAHSFASAGTLARRLRVHGKVQGVYFRQSTVEQARRLGVAGWVRNRRDGSVEALLVGPEATVMALIGWMHTGPAAARVDRVDVCEEVPPVPVLEGFVQRDTL</sequence>
<gene>
    <name evidence="8" type="ORF">DFR36_103187</name>
</gene>
<evidence type="ECO:0000256" key="6">
    <source>
        <dbReference type="RuleBase" id="RU004168"/>
    </source>
</evidence>
<dbReference type="SUPFAM" id="SSF54975">
    <property type="entry name" value="Acylphosphatase/BLUF domain-like"/>
    <property type="match status" value="1"/>
</dbReference>
<feature type="active site" evidence="4">
    <location>
        <position position="48"/>
    </location>
</feature>
<proteinExistence type="inferred from homology"/>
<dbReference type="InterPro" id="IPR036046">
    <property type="entry name" value="Acylphosphatase-like_dom_sf"/>
</dbReference>
<dbReference type="PROSITE" id="PS51160">
    <property type="entry name" value="ACYLPHOSPHATASE_3"/>
    <property type="match status" value="1"/>
</dbReference>
<dbReference type="PROSITE" id="PS00151">
    <property type="entry name" value="ACYLPHOSPHATASE_2"/>
    <property type="match status" value="1"/>
</dbReference>
<dbReference type="EC" id="3.6.1.7" evidence="2 4"/>
<dbReference type="PANTHER" id="PTHR47268">
    <property type="entry name" value="ACYLPHOSPHATASE"/>
    <property type="match status" value="1"/>
</dbReference>
<feature type="active site" evidence="4">
    <location>
        <position position="30"/>
    </location>
</feature>
<dbReference type="InterPro" id="IPR001792">
    <property type="entry name" value="Acylphosphatase-like_dom"/>
</dbReference>
<comment type="caution">
    <text evidence="8">The sequence shown here is derived from an EMBL/GenBank/DDBJ whole genome shotgun (WGS) entry which is preliminary data.</text>
</comment>
<evidence type="ECO:0000256" key="3">
    <source>
        <dbReference type="ARBA" id="ARBA00047645"/>
    </source>
</evidence>
<dbReference type="Proteomes" id="UP000246483">
    <property type="component" value="Unassembled WGS sequence"/>
</dbReference>
<comment type="catalytic activity">
    <reaction evidence="3 4 5">
        <text>an acyl phosphate + H2O = a carboxylate + phosphate + H(+)</text>
        <dbReference type="Rhea" id="RHEA:14965"/>
        <dbReference type="ChEBI" id="CHEBI:15377"/>
        <dbReference type="ChEBI" id="CHEBI:15378"/>
        <dbReference type="ChEBI" id="CHEBI:29067"/>
        <dbReference type="ChEBI" id="CHEBI:43474"/>
        <dbReference type="ChEBI" id="CHEBI:59918"/>
        <dbReference type="EC" id="3.6.1.7"/>
    </reaction>
</comment>